<comment type="similarity">
    <text evidence="2">Belongs to the prephenate/arogenate dehydrogenase family.</text>
</comment>
<dbReference type="CDD" id="cd02116">
    <property type="entry name" value="ACT"/>
    <property type="match status" value="1"/>
</dbReference>
<keyword evidence="8" id="KW-0028">Amino-acid biosynthesis</keyword>
<dbReference type="SUPFAM" id="SSF51735">
    <property type="entry name" value="NAD(P)-binding Rossmann-fold domains"/>
    <property type="match status" value="1"/>
</dbReference>
<dbReference type="Pfam" id="PF02153">
    <property type="entry name" value="PDH_N"/>
    <property type="match status" value="1"/>
</dbReference>
<evidence type="ECO:0000256" key="7">
    <source>
        <dbReference type="ARBA" id="ARBA00023027"/>
    </source>
</evidence>
<dbReference type="PROSITE" id="PS51671">
    <property type="entry name" value="ACT"/>
    <property type="match status" value="1"/>
</dbReference>
<comment type="pathway">
    <text evidence="1">Amino-acid biosynthesis; L-tyrosine biosynthesis; (4-hydroxyphenyl)pyruvate from prephenate (NAD(+) route): step 1/1.</text>
</comment>
<dbReference type="Gene3D" id="3.40.50.720">
    <property type="entry name" value="NAD(P)-binding Rossmann-like Domain"/>
    <property type="match status" value="1"/>
</dbReference>
<dbReference type="NCBIfam" id="NF005109">
    <property type="entry name" value="PRK06545.2-1"/>
    <property type="match status" value="1"/>
</dbReference>
<keyword evidence="6 12" id="KW-0560">Oxidoreductase</keyword>
<dbReference type="InterPro" id="IPR046826">
    <property type="entry name" value="PDH_N"/>
</dbReference>
<dbReference type="Pfam" id="PF20463">
    <property type="entry name" value="PDH_C"/>
    <property type="match status" value="1"/>
</dbReference>
<keyword evidence="5" id="KW-0827">Tyrosine biosynthesis</keyword>
<dbReference type="SUPFAM" id="SSF55021">
    <property type="entry name" value="ACT-like"/>
    <property type="match status" value="1"/>
</dbReference>
<dbReference type="PROSITE" id="PS51176">
    <property type="entry name" value="PDH_ADH"/>
    <property type="match status" value="1"/>
</dbReference>
<dbReference type="RefSeq" id="WP_188184861.1">
    <property type="nucleotide sequence ID" value="NZ_JACVQF010000227.1"/>
</dbReference>
<dbReference type="InterPro" id="IPR003099">
    <property type="entry name" value="Prephen_DH"/>
</dbReference>
<dbReference type="GO" id="GO:0004665">
    <property type="term" value="F:prephenate dehydrogenase (NADP+) activity"/>
    <property type="evidence" value="ECO:0007669"/>
    <property type="project" value="InterPro"/>
</dbReference>
<dbReference type="InterPro" id="IPR050812">
    <property type="entry name" value="Preph/Arog_dehydrog"/>
</dbReference>
<evidence type="ECO:0000256" key="1">
    <source>
        <dbReference type="ARBA" id="ARBA00005067"/>
    </source>
</evidence>
<dbReference type="Proteomes" id="UP000621210">
    <property type="component" value="Unassembled WGS sequence"/>
</dbReference>
<keyword evidence="13" id="KW-1185">Reference proteome</keyword>
<evidence type="ECO:0000256" key="6">
    <source>
        <dbReference type="ARBA" id="ARBA00023002"/>
    </source>
</evidence>
<comment type="caution">
    <text evidence="12">The sequence shown here is derived from an EMBL/GenBank/DDBJ whole genome shotgun (WGS) entry which is preliminary data.</text>
</comment>
<dbReference type="PANTHER" id="PTHR21363:SF0">
    <property type="entry name" value="PREPHENATE DEHYDROGENASE [NADP(+)]"/>
    <property type="match status" value="1"/>
</dbReference>
<dbReference type="PANTHER" id="PTHR21363">
    <property type="entry name" value="PREPHENATE DEHYDROGENASE"/>
    <property type="match status" value="1"/>
</dbReference>
<accession>A0A926LAB6</accession>
<dbReference type="InterPro" id="IPR036291">
    <property type="entry name" value="NAD(P)-bd_dom_sf"/>
</dbReference>
<evidence type="ECO:0000259" key="11">
    <source>
        <dbReference type="PROSITE" id="PS51671"/>
    </source>
</evidence>
<sequence length="362" mass="36974">MRSAAVIGTGAIGTSVALALTRSGVTVHLVDVNRTAAQTAEAMGAGSLSPPKEPVDVAVLAVPPAHVAAELARVQREGLARAYTDVASVKARPQQDLLAAHSADPAGYIGGHPLAGTERSGPLAARADLFEGRPWVLTPSAHTDEAVLNRALELVALCAGTPVIMDVAAHDRAVALTSHAPHLISSLMAARLSDATEASVRVCGQGLRSMTRIAGGDPALWQDILHSNAEAVADVLEAYAADLAVVVGALRTLGSADPGVRGQAEQDLRRLLVQGLRGHARVTPKPGTSLADLAAVTVAIPDRPNALAEVFAAVGETGVNIEDVRIEHAPGQGQGLVELLVHRGGAPELARLLGAGGWSVSA</sequence>
<dbReference type="InterPro" id="IPR002912">
    <property type="entry name" value="ACT_dom"/>
</dbReference>
<reference evidence="12" key="1">
    <citation type="submission" date="2020-09" db="EMBL/GenBank/DDBJ databases">
        <title>Streptomyces grisecoloratus sp. nov., isolated from cotton soil.</title>
        <authorList>
            <person name="Xing L."/>
        </authorList>
    </citation>
    <scope>NUCLEOTIDE SEQUENCE</scope>
    <source>
        <strain evidence="12">TRM S81-3</strain>
    </source>
</reference>
<evidence type="ECO:0000256" key="4">
    <source>
        <dbReference type="ARBA" id="ARBA00016891"/>
    </source>
</evidence>
<reference evidence="12" key="2">
    <citation type="submission" date="2020-09" db="EMBL/GenBank/DDBJ databases">
        <authorList>
            <person name="Luo X."/>
        </authorList>
    </citation>
    <scope>NUCLEOTIDE SEQUENCE</scope>
    <source>
        <strain evidence="12">TRM S81-3</strain>
    </source>
</reference>
<dbReference type="EC" id="1.3.1.12" evidence="3"/>
<organism evidence="12 13">
    <name type="scientific">Streptomyces griseicoloratus</name>
    <dbReference type="NCBI Taxonomy" id="2752516"/>
    <lineage>
        <taxon>Bacteria</taxon>
        <taxon>Bacillati</taxon>
        <taxon>Actinomycetota</taxon>
        <taxon>Actinomycetes</taxon>
        <taxon>Kitasatosporales</taxon>
        <taxon>Streptomycetaceae</taxon>
        <taxon>Streptomyces</taxon>
    </lineage>
</organism>
<gene>
    <name evidence="12" type="ORF">H0H10_33050</name>
</gene>
<dbReference type="EMBL" id="JACVQF010000227">
    <property type="protein sequence ID" value="MBD0423934.1"/>
    <property type="molecule type" value="Genomic_DNA"/>
</dbReference>
<evidence type="ECO:0000313" key="13">
    <source>
        <dbReference type="Proteomes" id="UP000621210"/>
    </source>
</evidence>
<feature type="domain" description="ACT" evidence="11">
    <location>
        <begin position="295"/>
        <end position="362"/>
    </location>
</feature>
<feature type="domain" description="Prephenate/arogenate dehydrogenase" evidence="10">
    <location>
        <begin position="2"/>
        <end position="290"/>
    </location>
</feature>
<name>A0A926LAB6_9ACTN</name>
<dbReference type="GO" id="GO:0008977">
    <property type="term" value="F:prephenate dehydrogenase (NAD+) activity"/>
    <property type="evidence" value="ECO:0007669"/>
    <property type="project" value="UniProtKB-EC"/>
</dbReference>
<keyword evidence="8" id="KW-0057">Aromatic amino acid biosynthesis</keyword>
<evidence type="ECO:0000256" key="2">
    <source>
        <dbReference type="ARBA" id="ARBA00007964"/>
    </source>
</evidence>
<comment type="catalytic activity">
    <reaction evidence="9">
        <text>prephenate + NAD(+) = 3-(4-hydroxyphenyl)pyruvate + CO2 + NADH</text>
        <dbReference type="Rhea" id="RHEA:13869"/>
        <dbReference type="ChEBI" id="CHEBI:16526"/>
        <dbReference type="ChEBI" id="CHEBI:29934"/>
        <dbReference type="ChEBI" id="CHEBI:36242"/>
        <dbReference type="ChEBI" id="CHEBI:57540"/>
        <dbReference type="ChEBI" id="CHEBI:57945"/>
        <dbReference type="EC" id="1.3.1.12"/>
    </reaction>
</comment>
<protein>
    <recommendedName>
        <fullName evidence="4">Prephenate dehydrogenase</fullName>
        <ecNumber evidence="3">1.3.1.12</ecNumber>
    </recommendedName>
</protein>
<dbReference type="InterPro" id="IPR046825">
    <property type="entry name" value="PDH_C"/>
</dbReference>
<evidence type="ECO:0000256" key="5">
    <source>
        <dbReference type="ARBA" id="ARBA00022498"/>
    </source>
</evidence>
<dbReference type="InterPro" id="IPR008927">
    <property type="entry name" value="6-PGluconate_DH-like_C_sf"/>
</dbReference>
<evidence type="ECO:0000313" key="12">
    <source>
        <dbReference type="EMBL" id="MBD0423934.1"/>
    </source>
</evidence>
<dbReference type="GO" id="GO:0006571">
    <property type="term" value="P:tyrosine biosynthetic process"/>
    <property type="evidence" value="ECO:0007669"/>
    <property type="project" value="UniProtKB-KW"/>
</dbReference>
<keyword evidence="7" id="KW-0520">NAD</keyword>
<dbReference type="NCBIfam" id="NF005112">
    <property type="entry name" value="PRK06545.2-4"/>
    <property type="match status" value="1"/>
</dbReference>
<dbReference type="InterPro" id="IPR045865">
    <property type="entry name" value="ACT-like_dom_sf"/>
</dbReference>
<dbReference type="AlphaFoldDB" id="A0A926LAB6"/>
<dbReference type="GO" id="GO:0070403">
    <property type="term" value="F:NAD+ binding"/>
    <property type="evidence" value="ECO:0007669"/>
    <property type="project" value="InterPro"/>
</dbReference>
<proteinExistence type="inferred from homology"/>
<evidence type="ECO:0000256" key="9">
    <source>
        <dbReference type="ARBA" id="ARBA00049260"/>
    </source>
</evidence>
<evidence type="ECO:0000256" key="3">
    <source>
        <dbReference type="ARBA" id="ARBA00012068"/>
    </source>
</evidence>
<evidence type="ECO:0000256" key="8">
    <source>
        <dbReference type="ARBA" id="ARBA00023141"/>
    </source>
</evidence>
<dbReference type="Gene3D" id="1.10.3660.10">
    <property type="entry name" value="6-phosphogluconate dehydrogenase C-terminal like domain"/>
    <property type="match status" value="1"/>
</dbReference>
<dbReference type="SUPFAM" id="SSF48179">
    <property type="entry name" value="6-phosphogluconate dehydrogenase C-terminal domain-like"/>
    <property type="match status" value="1"/>
</dbReference>
<evidence type="ECO:0000259" key="10">
    <source>
        <dbReference type="PROSITE" id="PS51176"/>
    </source>
</evidence>